<keyword evidence="1" id="KW-0802">TPR repeat</keyword>
<keyword evidence="3" id="KW-1185">Reference proteome</keyword>
<comment type="caution">
    <text evidence="2">The sequence shown here is derived from an EMBL/GenBank/DDBJ whole genome shotgun (WGS) entry which is preliminary data.</text>
</comment>
<reference evidence="2" key="1">
    <citation type="submission" date="2020-03" db="EMBL/GenBank/DDBJ databases">
        <title>Spirochaetal bacteria isolated from arthropods constitute a novel genus Entomospira genus novum within the order Spirochaetales.</title>
        <authorList>
            <person name="Grana-Miraglia L."/>
            <person name="Sikutova S."/>
            <person name="Fingerle V."/>
            <person name="Sing A."/>
            <person name="Castillo-Ramirez S."/>
            <person name="Margos G."/>
            <person name="Rudolf I."/>
        </authorList>
    </citation>
    <scope>NUCLEOTIDE SEQUENCE</scope>
    <source>
        <strain evidence="2">BR149</strain>
    </source>
</reference>
<evidence type="ECO:0000313" key="3">
    <source>
        <dbReference type="Proteomes" id="UP000778951"/>
    </source>
</evidence>
<dbReference type="Proteomes" id="UP000778951">
    <property type="component" value="Unassembled WGS sequence"/>
</dbReference>
<dbReference type="EMBL" id="JAATLM010000001">
    <property type="protein sequence ID" value="NIZ69667.1"/>
    <property type="molecule type" value="Genomic_DNA"/>
</dbReference>
<dbReference type="InterPro" id="IPR011990">
    <property type="entry name" value="TPR-like_helical_dom_sf"/>
</dbReference>
<proteinExistence type="predicted"/>
<evidence type="ECO:0000256" key="1">
    <source>
        <dbReference type="PROSITE-ProRule" id="PRU00339"/>
    </source>
</evidence>
<evidence type="ECO:0008006" key="4">
    <source>
        <dbReference type="Google" id="ProtNLM"/>
    </source>
</evidence>
<dbReference type="SUPFAM" id="SSF48452">
    <property type="entry name" value="TPR-like"/>
    <property type="match status" value="1"/>
</dbReference>
<sequence>MSDNGAGNTPFEDADGCEIGCEREATLGLDDFLVLNGDEDDAELEAKQRKASDWFLLGTRAYVHAQYDLAITYFDKVLELEPENAKAYANRADVHWEMEEYPEAHNDYLMAVELGGEKMQLLLDEFIQAMQAEKLMDKEGRFRQNVKSKQPSHLPLVDEADLGEDMRIFDPKDESMEDEDDEDLF</sequence>
<feature type="repeat" description="TPR" evidence="1">
    <location>
        <begin position="51"/>
        <end position="84"/>
    </location>
</feature>
<dbReference type="AlphaFoldDB" id="A0A968KWV3"/>
<dbReference type="PROSITE" id="PS50005">
    <property type="entry name" value="TPR"/>
    <property type="match status" value="1"/>
</dbReference>
<evidence type="ECO:0000313" key="2">
    <source>
        <dbReference type="EMBL" id="NIZ69667.1"/>
    </source>
</evidence>
<dbReference type="Gene3D" id="1.25.40.10">
    <property type="entry name" value="Tetratricopeptide repeat domain"/>
    <property type="match status" value="1"/>
</dbReference>
<dbReference type="RefSeq" id="WP_167695752.1">
    <property type="nucleotide sequence ID" value="NZ_CP118181.1"/>
</dbReference>
<dbReference type="InterPro" id="IPR019734">
    <property type="entry name" value="TPR_rpt"/>
</dbReference>
<name>A0A968KWV3_9SPIO</name>
<accession>A0A968KWV3</accession>
<gene>
    <name evidence="2" type="ORF">HCT48_05500</name>
</gene>
<protein>
    <recommendedName>
        <fullName evidence="4">Tetratricopeptide repeat protein</fullName>
    </recommendedName>
</protein>
<organism evidence="2 3">
    <name type="scientific">Entomospira culicis</name>
    <dbReference type="NCBI Taxonomy" id="2719989"/>
    <lineage>
        <taxon>Bacteria</taxon>
        <taxon>Pseudomonadati</taxon>
        <taxon>Spirochaetota</taxon>
        <taxon>Spirochaetia</taxon>
        <taxon>Spirochaetales</taxon>
        <taxon>Spirochaetaceae</taxon>
        <taxon>Entomospira</taxon>
    </lineage>
</organism>
<dbReference type="SMART" id="SM00028">
    <property type="entry name" value="TPR"/>
    <property type="match status" value="2"/>
</dbReference>